<evidence type="ECO:0000313" key="3">
    <source>
        <dbReference type="Proteomes" id="UP000319349"/>
    </source>
</evidence>
<keyword evidence="3" id="KW-1185">Reference proteome</keyword>
<gene>
    <name evidence="2" type="ORF">E4A48_13710</name>
</gene>
<dbReference type="AlphaFoldDB" id="A0A514EF17"/>
<evidence type="ECO:0000256" key="1">
    <source>
        <dbReference type="SAM" id="MobiDB-lite"/>
    </source>
</evidence>
<feature type="region of interest" description="Disordered" evidence="1">
    <location>
        <begin position="79"/>
        <end position="102"/>
    </location>
</feature>
<dbReference type="Proteomes" id="UP000319349">
    <property type="component" value="Chromosome"/>
</dbReference>
<evidence type="ECO:0000313" key="2">
    <source>
        <dbReference type="EMBL" id="QDI04605.1"/>
    </source>
</evidence>
<reference evidence="2 3" key="1">
    <citation type="submission" date="2019-03" db="EMBL/GenBank/DDBJ databases">
        <title>Tal1 in Xanthomonas translucens pv. cerealis Contributes to Virulence in Bacterial Leaf Streak of Wheat.</title>
        <authorList>
            <person name="Shah S.M.A."/>
            <person name="Haq F."/>
            <person name="Ma W."/>
            <person name="Xu X."/>
            <person name="Wang S."/>
            <person name="Xu Z."/>
            <person name="Zou L."/>
            <person name="Zhu B."/>
            <person name="Chen G."/>
        </authorList>
    </citation>
    <scope>NUCLEOTIDE SEQUENCE [LARGE SCALE GENOMIC DNA]</scope>
    <source>
        <strain evidence="2 3">01</strain>
    </source>
</reference>
<dbReference type="RefSeq" id="WP_141696364.1">
    <property type="nucleotide sequence ID" value="NZ_CP038228.1"/>
</dbReference>
<organism evidence="2 3">
    <name type="scientific">Xanthomonas cerealis pv. cerealis</name>
    <dbReference type="NCBI Taxonomy" id="152263"/>
    <lineage>
        <taxon>Bacteria</taxon>
        <taxon>Pseudomonadati</taxon>
        <taxon>Pseudomonadota</taxon>
        <taxon>Gammaproteobacteria</taxon>
        <taxon>Lysobacterales</taxon>
        <taxon>Lysobacteraceae</taxon>
        <taxon>Xanthomonas</taxon>
        <taxon>Xanthomonas translucens group</taxon>
        <taxon>Xanthomonas cerealis</taxon>
    </lineage>
</organism>
<protein>
    <submittedName>
        <fullName evidence="2">Uncharacterized protein</fullName>
    </submittedName>
</protein>
<name>A0A514EF17_9XANT</name>
<sequence length="102" mass="11233">MPATLRRAGGHDGMTPPNAGRGDQPDRSGMQARRLRCRICMAETSCMERSAQAMRHALRMPPMMSMDARRNRHNAVLGVVGNRSKHPSIDSIKPPSVSARKV</sequence>
<feature type="region of interest" description="Disordered" evidence="1">
    <location>
        <begin position="1"/>
        <end position="31"/>
    </location>
</feature>
<proteinExistence type="predicted"/>
<dbReference type="EMBL" id="CP038228">
    <property type="protein sequence ID" value="QDI04605.1"/>
    <property type="molecule type" value="Genomic_DNA"/>
</dbReference>
<accession>A0A514EF17</accession>